<comment type="caution">
    <text evidence="1">The sequence shown here is derived from an EMBL/GenBank/DDBJ whole genome shotgun (WGS) entry which is preliminary data.</text>
</comment>
<dbReference type="RefSeq" id="WP_109672594.1">
    <property type="nucleotide sequence ID" value="NZ_QGDT01000001.1"/>
</dbReference>
<accession>A0A316ASA5</accession>
<dbReference type="EMBL" id="QGDT01000001">
    <property type="protein sequence ID" value="PWJ60398.1"/>
    <property type="molecule type" value="Genomic_DNA"/>
</dbReference>
<evidence type="ECO:0008006" key="3">
    <source>
        <dbReference type="Google" id="ProtNLM"/>
    </source>
</evidence>
<proteinExistence type="predicted"/>
<name>A0A316ASA5_9BACT</name>
<keyword evidence="2" id="KW-1185">Reference proteome</keyword>
<evidence type="ECO:0000313" key="2">
    <source>
        <dbReference type="Proteomes" id="UP000245880"/>
    </source>
</evidence>
<dbReference type="AlphaFoldDB" id="A0A316ASA5"/>
<reference evidence="1 2" key="1">
    <citation type="submission" date="2018-03" db="EMBL/GenBank/DDBJ databases">
        <title>Genomic Encyclopedia of Archaeal and Bacterial Type Strains, Phase II (KMG-II): from individual species to whole genera.</title>
        <authorList>
            <person name="Goeker M."/>
        </authorList>
    </citation>
    <scope>NUCLEOTIDE SEQUENCE [LARGE SCALE GENOMIC DNA]</scope>
    <source>
        <strain evidence="1 2">DSM 100346</strain>
    </source>
</reference>
<sequence>MKKNPELGIVFLMWVPYGIEHLVEFVHSYETYPPNVDHQLYILFNGTLDNNIEPYCQFLKSRNIEYKTSFLESGQDIYAYRHIAKQIKSKYLLFLNTYSRILAANWGKFFLSAIKQPNVGLVGATGSWQSRTSNGFKRMAYFLSPEQVAKNHVLNYSKKTIQIGKFSIGISPRLSLIGALIKSILDFSDFPRFPNPHLRTNAFIVEREFWLEMKINGLKSKKDAYRMESGKNSFTAQTIQKNKKVLVIDKKGTTYEYTEWNKSHTLWQFKQENLLISDNFTRLFEHGTENEQRIMTSTIWS</sequence>
<protein>
    <recommendedName>
        <fullName evidence="3">Glycosyl transferase family 2</fullName>
    </recommendedName>
</protein>
<evidence type="ECO:0000313" key="1">
    <source>
        <dbReference type="EMBL" id="PWJ60398.1"/>
    </source>
</evidence>
<gene>
    <name evidence="1" type="ORF">CLV98_101582</name>
</gene>
<dbReference type="Proteomes" id="UP000245880">
    <property type="component" value="Unassembled WGS sequence"/>
</dbReference>
<organism evidence="1 2">
    <name type="scientific">Dyadobacter jejuensis</name>
    <dbReference type="NCBI Taxonomy" id="1082580"/>
    <lineage>
        <taxon>Bacteria</taxon>
        <taxon>Pseudomonadati</taxon>
        <taxon>Bacteroidota</taxon>
        <taxon>Cytophagia</taxon>
        <taxon>Cytophagales</taxon>
        <taxon>Spirosomataceae</taxon>
        <taxon>Dyadobacter</taxon>
    </lineage>
</organism>
<dbReference type="OrthoDB" id="174925at2"/>